<evidence type="ECO:0000313" key="2">
    <source>
        <dbReference type="Proteomes" id="UP000259864"/>
    </source>
</evidence>
<name>A0A3B0PF14_9BACT</name>
<accession>A0A3B0PF14</accession>
<reference evidence="2" key="1">
    <citation type="submission" date="2018-06" db="EMBL/GenBank/DDBJ databases">
        <authorList>
            <consortium name="Pathogen Informatics"/>
        </authorList>
    </citation>
    <scope>NUCLEOTIDE SEQUENCE [LARGE SCALE GENOMIC DNA]</scope>
    <source>
        <strain evidence="2">NCTC10135</strain>
    </source>
</reference>
<sequence>MAQTTYPNNGMIVPLYSFFKDADKSFLYWDKKVQELCQKYSVPYYSDW</sequence>
<gene>
    <name evidence="1" type="ORF">NCTC10135_00616</name>
</gene>
<dbReference type="AlphaFoldDB" id="A0A3B0PF14"/>
<organism evidence="1 2">
    <name type="scientific">Metamycoplasma alkalescens</name>
    <dbReference type="NCBI Taxonomy" id="45363"/>
    <lineage>
        <taxon>Bacteria</taxon>
        <taxon>Bacillati</taxon>
        <taxon>Mycoplasmatota</taxon>
        <taxon>Mycoplasmoidales</taxon>
        <taxon>Metamycoplasmataceae</taxon>
        <taxon>Metamycoplasma</taxon>
    </lineage>
</organism>
<evidence type="ECO:0000313" key="1">
    <source>
        <dbReference type="EMBL" id="SYV90106.1"/>
    </source>
</evidence>
<dbReference type="EMBL" id="LS991949">
    <property type="protein sequence ID" value="SYV90106.1"/>
    <property type="molecule type" value="Genomic_DNA"/>
</dbReference>
<dbReference type="Proteomes" id="UP000259864">
    <property type="component" value="Chromosome 1"/>
</dbReference>
<proteinExistence type="predicted"/>
<feature type="non-terminal residue" evidence="1">
    <location>
        <position position="48"/>
    </location>
</feature>
<protein>
    <submittedName>
        <fullName evidence="1">Uncharacterized protein</fullName>
    </submittedName>
</protein>
<dbReference type="KEGG" id="mala:NCTC10135_00616"/>